<evidence type="ECO:0000313" key="2">
    <source>
        <dbReference type="Proteomes" id="UP000887458"/>
    </source>
</evidence>
<dbReference type="EMBL" id="NJHN03000058">
    <property type="protein sequence ID" value="KAH9419627.1"/>
    <property type="molecule type" value="Genomic_DNA"/>
</dbReference>
<evidence type="ECO:0000313" key="1">
    <source>
        <dbReference type="EMBL" id="KAH9419627.1"/>
    </source>
</evidence>
<proteinExistence type="predicted"/>
<organism evidence="1 2">
    <name type="scientific">Dermatophagoides pteronyssinus</name>
    <name type="common">European house dust mite</name>
    <dbReference type="NCBI Taxonomy" id="6956"/>
    <lineage>
        <taxon>Eukaryota</taxon>
        <taxon>Metazoa</taxon>
        <taxon>Ecdysozoa</taxon>
        <taxon>Arthropoda</taxon>
        <taxon>Chelicerata</taxon>
        <taxon>Arachnida</taxon>
        <taxon>Acari</taxon>
        <taxon>Acariformes</taxon>
        <taxon>Sarcoptiformes</taxon>
        <taxon>Astigmata</taxon>
        <taxon>Psoroptidia</taxon>
        <taxon>Analgoidea</taxon>
        <taxon>Pyroglyphidae</taxon>
        <taxon>Dermatophagoidinae</taxon>
        <taxon>Dermatophagoides</taxon>
    </lineage>
</organism>
<name>A0ABQ8JAJ7_DERPT</name>
<keyword evidence="2" id="KW-1185">Reference proteome</keyword>
<reference evidence="1 2" key="1">
    <citation type="journal article" date="2018" name="J. Allergy Clin. Immunol.">
        <title>High-quality assembly of Dermatophagoides pteronyssinus genome and transcriptome reveals a wide range of novel allergens.</title>
        <authorList>
            <person name="Liu X.Y."/>
            <person name="Yang K.Y."/>
            <person name="Wang M.Q."/>
            <person name="Kwok J.S."/>
            <person name="Zeng X."/>
            <person name="Yang Z."/>
            <person name="Xiao X.J."/>
            <person name="Lau C.P."/>
            <person name="Li Y."/>
            <person name="Huang Z.M."/>
            <person name="Ba J.G."/>
            <person name="Yim A.K."/>
            <person name="Ouyang C.Y."/>
            <person name="Ngai S.M."/>
            <person name="Chan T.F."/>
            <person name="Leung E.L."/>
            <person name="Liu L."/>
            <person name="Liu Z.G."/>
            <person name="Tsui S.K."/>
        </authorList>
    </citation>
    <scope>NUCLEOTIDE SEQUENCE [LARGE SCALE GENOMIC DNA]</scope>
    <source>
        <strain evidence="1">Derp</strain>
    </source>
</reference>
<comment type="caution">
    <text evidence="1">The sequence shown here is derived from an EMBL/GenBank/DDBJ whole genome shotgun (WGS) entry which is preliminary data.</text>
</comment>
<accession>A0ABQ8JAJ7</accession>
<gene>
    <name evidence="1" type="ORF">DERP_009685</name>
</gene>
<protein>
    <submittedName>
        <fullName evidence="1">Uncharacterized protein</fullName>
    </submittedName>
</protein>
<sequence>MEIYDVNYIHHNNDHEITDHFFLFGSANNYQSITYHLTITYNNHYHYFYPNISKILSTRDNNGKKTLATV</sequence>
<dbReference type="Proteomes" id="UP000887458">
    <property type="component" value="Unassembled WGS sequence"/>
</dbReference>
<reference evidence="1 2" key="2">
    <citation type="journal article" date="2022" name="Mol. Biol. Evol.">
        <title>Comparative Genomics Reveals Insights into the Divergent Evolution of Astigmatic Mites and Household Pest Adaptations.</title>
        <authorList>
            <person name="Xiong Q."/>
            <person name="Wan A.T."/>
            <person name="Liu X."/>
            <person name="Fung C.S."/>
            <person name="Xiao X."/>
            <person name="Malainual N."/>
            <person name="Hou J."/>
            <person name="Wang L."/>
            <person name="Wang M."/>
            <person name="Yang K.Y."/>
            <person name="Cui Y."/>
            <person name="Leung E.L."/>
            <person name="Nong W."/>
            <person name="Shin S.K."/>
            <person name="Au S.W."/>
            <person name="Jeong K.Y."/>
            <person name="Chew F.T."/>
            <person name="Hui J.H."/>
            <person name="Leung T.F."/>
            <person name="Tungtrongchitr A."/>
            <person name="Zhong N."/>
            <person name="Liu Z."/>
            <person name="Tsui S.K."/>
        </authorList>
    </citation>
    <scope>NUCLEOTIDE SEQUENCE [LARGE SCALE GENOMIC DNA]</scope>
    <source>
        <strain evidence="1">Derp</strain>
    </source>
</reference>